<evidence type="ECO:0000256" key="1">
    <source>
        <dbReference type="SAM" id="Coils"/>
    </source>
</evidence>
<dbReference type="KEGG" id="hor:Hore_22000"/>
<dbReference type="AlphaFoldDB" id="B8D0K9"/>
<dbReference type="SUPFAM" id="SSF82607">
    <property type="entry name" value="YbaB-like"/>
    <property type="match status" value="1"/>
</dbReference>
<keyword evidence="3" id="KW-1185">Reference proteome</keyword>
<gene>
    <name evidence="2" type="ordered locus">Hore_22000</name>
</gene>
<dbReference type="RefSeq" id="WP_015923914.1">
    <property type="nucleotide sequence ID" value="NC_011899.1"/>
</dbReference>
<accession>B8D0K9</accession>
<organism evidence="2 3">
    <name type="scientific">Halothermothrix orenii (strain H 168 / OCM 544 / DSM 9562)</name>
    <dbReference type="NCBI Taxonomy" id="373903"/>
    <lineage>
        <taxon>Bacteria</taxon>
        <taxon>Bacillati</taxon>
        <taxon>Bacillota</taxon>
        <taxon>Clostridia</taxon>
        <taxon>Halanaerobiales</taxon>
        <taxon>Halothermotrichaceae</taxon>
        <taxon>Halothermothrix</taxon>
    </lineage>
</organism>
<evidence type="ECO:0000313" key="2">
    <source>
        <dbReference type="EMBL" id="ACL70945.1"/>
    </source>
</evidence>
<feature type="coiled-coil region" evidence="1">
    <location>
        <begin position="7"/>
        <end position="34"/>
    </location>
</feature>
<keyword evidence="1" id="KW-0175">Coiled coil</keyword>
<dbReference type="Proteomes" id="UP000000719">
    <property type="component" value="Chromosome"/>
</dbReference>
<evidence type="ECO:0000313" key="3">
    <source>
        <dbReference type="Proteomes" id="UP000000719"/>
    </source>
</evidence>
<dbReference type="eggNOG" id="COG0718">
    <property type="taxonomic scope" value="Bacteria"/>
</dbReference>
<dbReference type="HOGENOM" id="CLU_2180177_0_0_9"/>
<dbReference type="EMBL" id="CP001098">
    <property type="protein sequence ID" value="ACL70945.1"/>
    <property type="molecule type" value="Genomic_DNA"/>
</dbReference>
<protein>
    <submittedName>
        <fullName evidence="2">Uncharacterized protein conserved in bacteria</fullName>
    </submittedName>
</protein>
<dbReference type="OrthoDB" id="9888608at2"/>
<dbReference type="GO" id="GO:0003677">
    <property type="term" value="F:DNA binding"/>
    <property type="evidence" value="ECO:0007669"/>
    <property type="project" value="InterPro"/>
</dbReference>
<dbReference type="PIRSF" id="PIRSF004555">
    <property type="entry name" value="UCP004555"/>
    <property type="match status" value="1"/>
</dbReference>
<dbReference type="Gene3D" id="3.30.1310.10">
    <property type="entry name" value="Nucleoid-associated protein YbaB-like domain"/>
    <property type="match status" value="1"/>
</dbReference>
<dbReference type="Pfam" id="PF02575">
    <property type="entry name" value="YbaB_DNA_bd"/>
    <property type="match status" value="1"/>
</dbReference>
<proteinExistence type="predicted"/>
<name>B8D0K9_HALOH</name>
<dbReference type="InterPro" id="IPR004401">
    <property type="entry name" value="YbaB/EbfC"/>
</dbReference>
<reference evidence="2 3" key="1">
    <citation type="journal article" date="2009" name="PLoS ONE">
        <title>Genome analysis of the anaerobic thermohalophilic bacterium Halothermothrix orenii.</title>
        <authorList>
            <person name="Mavromatis K."/>
            <person name="Ivanova N."/>
            <person name="Anderson I."/>
            <person name="Lykidis A."/>
            <person name="Hooper S.D."/>
            <person name="Sun H."/>
            <person name="Kunin V."/>
            <person name="Lapidus A."/>
            <person name="Hugenholtz P."/>
            <person name="Patel B."/>
            <person name="Kyrpides N.C."/>
        </authorList>
    </citation>
    <scope>NUCLEOTIDE SEQUENCE [LARGE SCALE GENOMIC DNA]</scope>
    <source>
        <strain evidence="3">H 168 / OCM 544 / DSM 9562</strain>
    </source>
</reference>
<dbReference type="InterPro" id="IPR036894">
    <property type="entry name" value="YbaB-like_sf"/>
</dbReference>
<dbReference type="STRING" id="373903.Hore_22000"/>
<sequence>MENNMNMNDILGKIENIKNQLARLQVELKKTTVRGEDEQGLVTAIVSGKGKIVDYEFNFREFKKIHPAELKKAIIEATNNGVKKAEQLETDRKKEIIGDFNLPDIPGIL</sequence>